<comment type="caution">
    <text evidence="11">The sequence shown here is derived from an EMBL/GenBank/DDBJ whole genome shotgun (WGS) entry which is preliminary data.</text>
</comment>
<feature type="binding site" evidence="5">
    <location>
        <position position="97"/>
    </location>
    <ligand>
        <name>Mg(2+)</name>
        <dbReference type="ChEBI" id="CHEBI:18420"/>
        <label>1</label>
    </ligand>
</feature>
<evidence type="ECO:0000256" key="9">
    <source>
        <dbReference type="SAM" id="Phobius"/>
    </source>
</evidence>
<evidence type="ECO:0000259" key="10">
    <source>
        <dbReference type="Pfam" id="PF03372"/>
    </source>
</evidence>
<keyword evidence="9" id="KW-0812">Transmembrane</keyword>
<dbReference type="GO" id="GO:0006284">
    <property type="term" value="P:base-excision repair"/>
    <property type="evidence" value="ECO:0007669"/>
    <property type="project" value="TreeGrafter"/>
</dbReference>
<proteinExistence type="inferred from homology"/>
<keyword evidence="9" id="KW-1133">Transmembrane helix</keyword>
<name>A0AAW0GJH0_9APHY</name>
<comment type="cofactor">
    <cofactor evidence="5 7">
        <name>Mg(2+)</name>
        <dbReference type="ChEBI" id="CHEBI:18420"/>
    </cofactor>
    <cofactor evidence="5 7">
        <name>Mn(2+)</name>
        <dbReference type="ChEBI" id="CHEBI:29035"/>
    </cofactor>
    <text evidence="5 7">Probably binds two magnesium or manganese ions per subunit.</text>
</comment>
<evidence type="ECO:0000256" key="4">
    <source>
        <dbReference type="ARBA" id="ARBA00022842"/>
    </source>
</evidence>
<evidence type="ECO:0000256" key="5">
    <source>
        <dbReference type="PIRSR" id="PIRSR604808-2"/>
    </source>
</evidence>
<evidence type="ECO:0000313" key="11">
    <source>
        <dbReference type="EMBL" id="KAK7693465.1"/>
    </source>
</evidence>
<dbReference type="GO" id="GO:0008311">
    <property type="term" value="F:double-stranded DNA 3'-5' DNA exonuclease activity"/>
    <property type="evidence" value="ECO:0007669"/>
    <property type="project" value="TreeGrafter"/>
</dbReference>
<dbReference type="EMBL" id="JASBNA010000003">
    <property type="protein sequence ID" value="KAK7693465.1"/>
    <property type="molecule type" value="Genomic_DNA"/>
</dbReference>
<evidence type="ECO:0000313" key="12">
    <source>
        <dbReference type="Proteomes" id="UP001385951"/>
    </source>
</evidence>
<keyword evidence="3" id="KW-0378">Hydrolase</keyword>
<keyword evidence="7" id="KW-0234">DNA repair</keyword>
<feature type="compositionally biased region" description="Basic residues" evidence="8">
    <location>
        <begin position="43"/>
        <end position="63"/>
    </location>
</feature>
<dbReference type="NCBIfam" id="TIGR00633">
    <property type="entry name" value="xth"/>
    <property type="match status" value="1"/>
</dbReference>
<evidence type="ECO:0000256" key="6">
    <source>
        <dbReference type="PIRSR" id="PIRSR604808-3"/>
    </source>
</evidence>
<feature type="binding site" evidence="5">
    <location>
        <position position="125"/>
    </location>
    <ligand>
        <name>Mg(2+)</name>
        <dbReference type="ChEBI" id="CHEBI:18420"/>
        <label>1</label>
    </ligand>
</feature>
<feature type="domain" description="Endonuclease/exonuclease/phosphatase" evidence="10">
    <location>
        <begin position="94"/>
        <end position="317"/>
    </location>
</feature>
<feature type="site" description="Important for catalytic activity" evidence="6">
    <location>
        <position position="317"/>
    </location>
</feature>
<organism evidence="11 12">
    <name type="scientific">Cerrena zonata</name>
    <dbReference type="NCBI Taxonomy" id="2478898"/>
    <lineage>
        <taxon>Eukaryota</taxon>
        <taxon>Fungi</taxon>
        <taxon>Dikarya</taxon>
        <taxon>Basidiomycota</taxon>
        <taxon>Agaricomycotina</taxon>
        <taxon>Agaricomycetes</taxon>
        <taxon>Polyporales</taxon>
        <taxon>Cerrenaceae</taxon>
        <taxon>Cerrena</taxon>
    </lineage>
</organism>
<keyword evidence="4 5" id="KW-0460">Magnesium</keyword>
<comment type="similarity">
    <text evidence="1 7">Belongs to the DNA repair enzymes AP/ExoA family.</text>
</comment>
<dbReference type="InterPro" id="IPR004808">
    <property type="entry name" value="AP_endonuc_1"/>
</dbReference>
<feature type="compositionally biased region" description="Low complexity" evidence="8">
    <location>
        <begin position="22"/>
        <end position="42"/>
    </location>
</feature>
<dbReference type="Gene3D" id="3.60.10.10">
    <property type="entry name" value="Endonuclease/exonuclease/phosphatase"/>
    <property type="match status" value="1"/>
</dbReference>
<evidence type="ECO:0000256" key="1">
    <source>
        <dbReference type="ARBA" id="ARBA00007092"/>
    </source>
</evidence>
<dbReference type="InterPro" id="IPR036691">
    <property type="entry name" value="Endo/exonu/phosph_ase_sf"/>
</dbReference>
<feature type="binding site" evidence="5">
    <location>
        <position position="238"/>
    </location>
    <ligand>
        <name>Mg(2+)</name>
        <dbReference type="ChEBI" id="CHEBI:18420"/>
        <label>1</label>
    </ligand>
</feature>
<dbReference type="SUPFAM" id="SSF56219">
    <property type="entry name" value="DNase I-like"/>
    <property type="match status" value="1"/>
</dbReference>
<keyword evidence="7" id="KW-0227">DNA damage</keyword>
<keyword evidence="9" id="KW-0472">Membrane</keyword>
<evidence type="ECO:0000256" key="8">
    <source>
        <dbReference type="SAM" id="MobiDB-lite"/>
    </source>
</evidence>
<evidence type="ECO:0000256" key="7">
    <source>
        <dbReference type="RuleBase" id="RU362131"/>
    </source>
</evidence>
<dbReference type="GO" id="GO:0005634">
    <property type="term" value="C:nucleus"/>
    <property type="evidence" value="ECO:0007669"/>
    <property type="project" value="TreeGrafter"/>
</dbReference>
<dbReference type="PROSITE" id="PS51435">
    <property type="entry name" value="AP_NUCLEASE_F1_4"/>
    <property type="match status" value="1"/>
</dbReference>
<feature type="transmembrane region" description="Helical" evidence="9">
    <location>
        <begin position="321"/>
        <end position="346"/>
    </location>
</feature>
<dbReference type="Pfam" id="PF03372">
    <property type="entry name" value="Exo_endo_phos"/>
    <property type="match status" value="1"/>
</dbReference>
<dbReference type="Proteomes" id="UP001385951">
    <property type="component" value="Unassembled WGS sequence"/>
</dbReference>
<dbReference type="PANTHER" id="PTHR22748:SF6">
    <property type="entry name" value="DNA-(APURINIC OR APYRIMIDINIC SITE) ENDONUCLEASE"/>
    <property type="match status" value="1"/>
</dbReference>
<keyword evidence="5" id="KW-0464">Manganese</keyword>
<dbReference type="AlphaFoldDB" id="A0AAW0GJH0"/>
<dbReference type="GO" id="GO:0008081">
    <property type="term" value="F:phosphoric diester hydrolase activity"/>
    <property type="evidence" value="ECO:0007669"/>
    <property type="project" value="TreeGrafter"/>
</dbReference>
<reference evidence="11 12" key="1">
    <citation type="submission" date="2022-09" db="EMBL/GenBank/DDBJ databases">
        <authorList>
            <person name="Palmer J.M."/>
        </authorList>
    </citation>
    <scope>NUCLEOTIDE SEQUENCE [LARGE SCALE GENOMIC DNA]</scope>
    <source>
        <strain evidence="11 12">DSM 7382</strain>
    </source>
</reference>
<dbReference type="InterPro" id="IPR005135">
    <property type="entry name" value="Endo/exonuclease/phosphatase"/>
</dbReference>
<dbReference type="CDD" id="cd09087">
    <property type="entry name" value="Ape1-like_AP-endo"/>
    <property type="match status" value="1"/>
</dbReference>
<feature type="binding site" evidence="5">
    <location>
        <position position="240"/>
    </location>
    <ligand>
        <name>Mg(2+)</name>
        <dbReference type="ChEBI" id="CHEBI:18420"/>
        <label>1</label>
    </ligand>
</feature>
<dbReference type="GO" id="GO:0003906">
    <property type="term" value="F:DNA-(apurinic or apyrimidinic site) endonuclease activity"/>
    <property type="evidence" value="ECO:0007669"/>
    <property type="project" value="TreeGrafter"/>
</dbReference>
<keyword evidence="12" id="KW-1185">Reference proteome</keyword>
<feature type="site" description="Transition state stabilizer" evidence="6">
    <location>
        <position position="240"/>
    </location>
</feature>
<gene>
    <name evidence="11" type="ORF">QCA50_003033</name>
</gene>
<dbReference type="PANTHER" id="PTHR22748">
    <property type="entry name" value="AP ENDONUCLEASE"/>
    <property type="match status" value="1"/>
</dbReference>
<feature type="region of interest" description="Disordered" evidence="8">
    <location>
        <begin position="1"/>
        <end position="80"/>
    </location>
</feature>
<dbReference type="GO" id="GO:0046872">
    <property type="term" value="F:metal ion binding"/>
    <property type="evidence" value="ECO:0007669"/>
    <property type="project" value="UniProtKB-KW"/>
</dbReference>
<protein>
    <recommendedName>
        <fullName evidence="10">Endonuclease/exonuclease/phosphatase domain-containing protein</fullName>
    </recommendedName>
</protein>
<keyword evidence="2 5" id="KW-0479">Metal-binding</keyword>
<evidence type="ECO:0000256" key="2">
    <source>
        <dbReference type="ARBA" id="ARBA00022723"/>
    </source>
</evidence>
<accession>A0AAW0GJH0</accession>
<sequence length="349" mass="39433">MPPKRAAASKRKLEEDSESEVDAATSKFASDASDSDAPSTSKPKAKKAKTTKAPKAAKPKPAKAAKPINDQPTNKTLPDEIQFPAKNEGCVRIATWNICGLAAAQKKGFKHYMEAEDADVLILTETKVNNDPVDPMLTNRYPHRYWSISDKKTYSGTAILSKIKPLSVDYTLPGHPDPKSIKGRIVTLEFESLYLIGTYVVNAGTGLKTLDAKNEWNKHFTTYIRDLDRKKPVIWGGDLNVAPTEIDLANPKTNWNKTPGYTEAETRAFAEILTPPEKEGAKPMIDTWRKMHPETRHYTYFSYRFNCREKGLGWRLDTCKFFIFVIWHSLILISLFLLVVGILLWWNMR</sequence>
<evidence type="ECO:0000256" key="3">
    <source>
        <dbReference type="ARBA" id="ARBA00022801"/>
    </source>
</evidence>